<gene>
    <name evidence="2" type="ORF">PIB30_099149</name>
</gene>
<dbReference type="EMBL" id="JASCZI010183857">
    <property type="protein sequence ID" value="MED6189764.1"/>
    <property type="molecule type" value="Genomic_DNA"/>
</dbReference>
<reference evidence="2 3" key="1">
    <citation type="journal article" date="2023" name="Plants (Basel)">
        <title>Bridging the Gap: Combining Genomics and Transcriptomics Approaches to Understand Stylosanthes scabra, an Orphan Legume from the Brazilian Caatinga.</title>
        <authorList>
            <person name="Ferreira-Neto J.R.C."/>
            <person name="da Silva M.D."/>
            <person name="Binneck E."/>
            <person name="de Melo N.F."/>
            <person name="da Silva R.H."/>
            <person name="de Melo A.L.T.M."/>
            <person name="Pandolfi V."/>
            <person name="Bustamante F.O."/>
            <person name="Brasileiro-Vidal A.C."/>
            <person name="Benko-Iseppon A.M."/>
        </authorList>
    </citation>
    <scope>NUCLEOTIDE SEQUENCE [LARGE SCALE GENOMIC DNA]</scope>
    <source>
        <tissue evidence="2">Leaves</tissue>
    </source>
</reference>
<evidence type="ECO:0000313" key="2">
    <source>
        <dbReference type="EMBL" id="MED6189764.1"/>
    </source>
</evidence>
<evidence type="ECO:0000256" key="1">
    <source>
        <dbReference type="SAM" id="MobiDB-lite"/>
    </source>
</evidence>
<feature type="region of interest" description="Disordered" evidence="1">
    <location>
        <begin position="1"/>
        <end position="75"/>
    </location>
</feature>
<evidence type="ECO:0000313" key="3">
    <source>
        <dbReference type="Proteomes" id="UP001341840"/>
    </source>
</evidence>
<feature type="compositionally biased region" description="Polar residues" evidence="1">
    <location>
        <begin position="18"/>
        <end position="32"/>
    </location>
</feature>
<comment type="caution">
    <text evidence="2">The sequence shown here is derived from an EMBL/GenBank/DDBJ whole genome shotgun (WGS) entry which is preliminary data.</text>
</comment>
<keyword evidence="3" id="KW-1185">Reference proteome</keyword>
<feature type="region of interest" description="Disordered" evidence="1">
    <location>
        <begin position="135"/>
        <end position="165"/>
    </location>
</feature>
<proteinExistence type="predicted"/>
<dbReference type="Proteomes" id="UP001341840">
    <property type="component" value="Unassembled WGS sequence"/>
</dbReference>
<name>A0ABU6WWQ8_9FABA</name>
<protein>
    <submittedName>
        <fullName evidence="2">Uncharacterized protein</fullName>
    </submittedName>
</protein>
<organism evidence="2 3">
    <name type="scientific">Stylosanthes scabra</name>
    <dbReference type="NCBI Taxonomy" id="79078"/>
    <lineage>
        <taxon>Eukaryota</taxon>
        <taxon>Viridiplantae</taxon>
        <taxon>Streptophyta</taxon>
        <taxon>Embryophyta</taxon>
        <taxon>Tracheophyta</taxon>
        <taxon>Spermatophyta</taxon>
        <taxon>Magnoliopsida</taxon>
        <taxon>eudicotyledons</taxon>
        <taxon>Gunneridae</taxon>
        <taxon>Pentapetalae</taxon>
        <taxon>rosids</taxon>
        <taxon>fabids</taxon>
        <taxon>Fabales</taxon>
        <taxon>Fabaceae</taxon>
        <taxon>Papilionoideae</taxon>
        <taxon>50 kb inversion clade</taxon>
        <taxon>dalbergioids sensu lato</taxon>
        <taxon>Dalbergieae</taxon>
        <taxon>Pterocarpus clade</taxon>
        <taxon>Stylosanthes</taxon>
    </lineage>
</organism>
<accession>A0ABU6WWQ8</accession>
<sequence>MLGRGSPASPLAHRFGTGSDTKCNSPAASTILSALVGRDDGQRPPTLTQPHGFVSEDRDDGLSPPHSLVKTRHTRKRYPHPYKACFVLLPNRCGTSQSTPLREQSVPAGTSIRNRLNYQMYSPATSTILSALVGTDDGQRPPTLTQPHGFVSDDRDDGLSPHTHSSKRVMLGRGIHTLIRHASFSSPTDVGHHNPPP</sequence>